<keyword evidence="3" id="KW-1185">Reference proteome</keyword>
<proteinExistence type="predicted"/>
<dbReference type="AlphaFoldDB" id="A0A929KZ14"/>
<reference evidence="2" key="1">
    <citation type="submission" date="2020-10" db="EMBL/GenBank/DDBJ databases">
        <title>Mucilaginibacter mali sp. nov., isolated from rhizosphere soil of apple orchard.</title>
        <authorList>
            <person name="Lee J.-S."/>
            <person name="Kim H.S."/>
            <person name="Kim J.-S."/>
        </authorList>
    </citation>
    <scope>NUCLEOTIDE SEQUENCE</scope>
    <source>
        <strain evidence="2">KCTC 22746</strain>
    </source>
</reference>
<comment type="caution">
    <text evidence="2">The sequence shown here is derived from an EMBL/GenBank/DDBJ whole genome shotgun (WGS) entry which is preliminary data.</text>
</comment>
<dbReference type="Pfam" id="PF14905">
    <property type="entry name" value="OMP_b-brl_3"/>
    <property type="match status" value="1"/>
</dbReference>
<accession>A0A929KZ14</accession>
<dbReference type="SUPFAM" id="SSF56935">
    <property type="entry name" value="Porins"/>
    <property type="match status" value="1"/>
</dbReference>
<evidence type="ECO:0000313" key="3">
    <source>
        <dbReference type="Proteomes" id="UP000622475"/>
    </source>
</evidence>
<feature type="domain" description="Outer membrane protein beta-barrel" evidence="1">
    <location>
        <begin position="2"/>
        <end position="301"/>
    </location>
</feature>
<dbReference type="InterPro" id="IPR041700">
    <property type="entry name" value="OMP_b-brl_3"/>
</dbReference>
<evidence type="ECO:0000259" key="1">
    <source>
        <dbReference type="Pfam" id="PF14905"/>
    </source>
</evidence>
<protein>
    <submittedName>
        <fullName evidence="2">Outer membrane beta-barrel protein</fullName>
    </submittedName>
</protein>
<organism evidence="2 3">
    <name type="scientific">Mucilaginibacter myungsuensis</name>
    <dbReference type="NCBI Taxonomy" id="649104"/>
    <lineage>
        <taxon>Bacteria</taxon>
        <taxon>Pseudomonadati</taxon>
        <taxon>Bacteroidota</taxon>
        <taxon>Sphingobacteriia</taxon>
        <taxon>Sphingobacteriales</taxon>
        <taxon>Sphingobacteriaceae</taxon>
        <taxon>Mucilaginibacter</taxon>
    </lineage>
</organism>
<gene>
    <name evidence="2" type="ORF">IRJ16_20705</name>
</gene>
<evidence type="ECO:0000313" key="2">
    <source>
        <dbReference type="EMBL" id="MBE9664314.1"/>
    </source>
</evidence>
<dbReference type="EMBL" id="JADFFL010000011">
    <property type="protein sequence ID" value="MBE9664314.1"/>
    <property type="molecule type" value="Genomic_DNA"/>
</dbReference>
<dbReference type="Proteomes" id="UP000622475">
    <property type="component" value="Unassembled WGS sequence"/>
</dbReference>
<dbReference type="RefSeq" id="WP_194113692.1">
    <property type="nucleotide sequence ID" value="NZ_JADFFL010000011.1"/>
</dbReference>
<name>A0A929KZ14_9SPHI</name>
<sequence length="310" mass="35169">MFIPEASLTYTDRITGARNWEIKAGYKTSSDIPYVDQLAQFIDSSSLYYFQLGNRNLRSNYQHNFELSASWQQENTYPASIRLAINAVSIENYISDSNYYDNRGVNINTPVNVSGYRDHAADMRFTKAFVINKKQITYALNSRISSRSVPLFANNLPVTSEQKSLTANSELGYTYSTYLGIYLLSTLDIRQSKFGSDARTNQNMTISNGLEFVADLPKGIRLNSSARMTHNRATNLPGTDLVIWNAQMSYRMGKKQNYEVKFTANDILNKTQGIYTSSNANTLVVRRTNALQQYFLVGLAYYPRFFGGNN</sequence>